<evidence type="ECO:0000313" key="3">
    <source>
        <dbReference type="EnsemblMetazoa" id="AALFPA23_023810.P35484"/>
    </source>
</evidence>
<feature type="chain" id="PRO_5045979929" description="Secreted protein" evidence="2">
    <location>
        <begin position="21"/>
        <end position="213"/>
    </location>
</feature>
<dbReference type="GeneID" id="109408065"/>
<feature type="compositionally biased region" description="Basic and acidic residues" evidence="1">
    <location>
        <begin position="80"/>
        <end position="89"/>
    </location>
</feature>
<feature type="region of interest" description="Disordered" evidence="1">
    <location>
        <begin position="23"/>
        <end position="111"/>
    </location>
</feature>
<proteinExistence type="predicted"/>
<keyword evidence="4" id="KW-1185">Reference proteome</keyword>
<organism evidence="3 4">
    <name type="scientific">Aedes albopictus</name>
    <name type="common">Asian tiger mosquito</name>
    <name type="synonym">Stegomyia albopicta</name>
    <dbReference type="NCBI Taxonomy" id="7160"/>
    <lineage>
        <taxon>Eukaryota</taxon>
        <taxon>Metazoa</taxon>
        <taxon>Ecdysozoa</taxon>
        <taxon>Arthropoda</taxon>
        <taxon>Hexapoda</taxon>
        <taxon>Insecta</taxon>
        <taxon>Pterygota</taxon>
        <taxon>Neoptera</taxon>
        <taxon>Endopterygota</taxon>
        <taxon>Diptera</taxon>
        <taxon>Nematocera</taxon>
        <taxon>Culicoidea</taxon>
        <taxon>Culicidae</taxon>
        <taxon>Culicinae</taxon>
        <taxon>Aedini</taxon>
        <taxon>Aedes</taxon>
        <taxon>Stegomyia</taxon>
    </lineage>
</organism>
<evidence type="ECO:0000256" key="2">
    <source>
        <dbReference type="SAM" id="SignalP"/>
    </source>
</evidence>
<feature type="signal peptide" evidence="2">
    <location>
        <begin position="1"/>
        <end position="20"/>
    </location>
</feature>
<evidence type="ECO:0000313" key="4">
    <source>
        <dbReference type="Proteomes" id="UP000069940"/>
    </source>
</evidence>
<reference evidence="4" key="1">
    <citation type="journal article" date="2015" name="Proc. Natl. Acad. Sci. U.S.A.">
        <title>Genome sequence of the Asian Tiger mosquito, Aedes albopictus, reveals insights into its biology, genetics, and evolution.</title>
        <authorList>
            <person name="Chen X.G."/>
            <person name="Jiang X."/>
            <person name="Gu J."/>
            <person name="Xu M."/>
            <person name="Wu Y."/>
            <person name="Deng Y."/>
            <person name="Zhang C."/>
            <person name="Bonizzoni M."/>
            <person name="Dermauw W."/>
            <person name="Vontas J."/>
            <person name="Armbruster P."/>
            <person name="Huang X."/>
            <person name="Yang Y."/>
            <person name="Zhang H."/>
            <person name="He W."/>
            <person name="Peng H."/>
            <person name="Liu Y."/>
            <person name="Wu K."/>
            <person name="Chen J."/>
            <person name="Lirakis M."/>
            <person name="Topalis P."/>
            <person name="Van Leeuwen T."/>
            <person name="Hall A.B."/>
            <person name="Jiang X."/>
            <person name="Thorpe C."/>
            <person name="Mueller R.L."/>
            <person name="Sun C."/>
            <person name="Waterhouse R.M."/>
            <person name="Yan G."/>
            <person name="Tu Z.J."/>
            <person name="Fang X."/>
            <person name="James A.A."/>
        </authorList>
    </citation>
    <scope>NUCLEOTIDE SEQUENCE [LARGE SCALE GENOMIC DNA]</scope>
    <source>
        <strain evidence="4">Foshan</strain>
    </source>
</reference>
<feature type="compositionally biased region" description="Basic and acidic residues" evidence="1">
    <location>
        <begin position="29"/>
        <end position="41"/>
    </location>
</feature>
<protein>
    <recommendedName>
        <fullName evidence="5">Secreted protein</fullName>
    </recommendedName>
</protein>
<keyword evidence="2" id="KW-0732">Signal</keyword>
<dbReference type="EnsemblMetazoa" id="AALFPA23_023810.R35484">
    <property type="protein sequence ID" value="AALFPA23_023810.P35484"/>
    <property type="gene ID" value="AALFPA23_023810"/>
</dbReference>
<dbReference type="RefSeq" id="XP_019536835.2">
    <property type="nucleotide sequence ID" value="XM_019681290.3"/>
</dbReference>
<sequence length="213" mass="22009">MNGMKCAFLILAVIASVAWAGPTTTARPDTADAPKPAKDSSPEVPAVVKETSQSAANATVVGKALEAPKNQTSEPAPAAKDAKDKKDQPPVDLSAESVEVKPPSKAPEPSNLQVDELVGAPFSIEFDDMQGDQPASVESAELVPAPVAGVVSAVDAKDQSALPVVVVDDKQASSGAKADSGRDAWGSLIDGIIGQLQDLKRKTRAIEELAHRK</sequence>
<evidence type="ECO:0000256" key="1">
    <source>
        <dbReference type="SAM" id="MobiDB-lite"/>
    </source>
</evidence>
<reference evidence="3" key="2">
    <citation type="submission" date="2025-05" db="UniProtKB">
        <authorList>
            <consortium name="EnsemblMetazoa"/>
        </authorList>
    </citation>
    <scope>IDENTIFICATION</scope>
    <source>
        <strain evidence="3">Foshan</strain>
    </source>
</reference>
<name>A0ABM2A2F5_AEDAL</name>
<dbReference type="Proteomes" id="UP000069940">
    <property type="component" value="Unassembled WGS sequence"/>
</dbReference>
<accession>A0ABM2A2F5</accession>
<evidence type="ECO:0008006" key="5">
    <source>
        <dbReference type="Google" id="ProtNLM"/>
    </source>
</evidence>